<keyword evidence="7" id="KW-0325">Glycoprotein</keyword>
<keyword evidence="4 12" id="KW-1133">Transmembrane helix</keyword>
<evidence type="ECO:0000256" key="11">
    <source>
        <dbReference type="SAM" id="MobiDB-lite"/>
    </source>
</evidence>
<evidence type="ECO:0000256" key="6">
    <source>
        <dbReference type="ARBA" id="ARBA00023136"/>
    </source>
</evidence>
<evidence type="ECO:0000256" key="1">
    <source>
        <dbReference type="ARBA" id="ARBA00004651"/>
    </source>
</evidence>
<feature type="compositionally biased region" description="Low complexity" evidence="11">
    <location>
        <begin position="494"/>
        <end position="520"/>
    </location>
</feature>
<keyword evidence="9" id="KW-1015">Disulfide bond</keyword>
<feature type="domain" description="G-protein coupled receptors family 1 profile" evidence="13">
    <location>
        <begin position="49"/>
        <end position="396"/>
    </location>
</feature>
<evidence type="ECO:0000256" key="2">
    <source>
        <dbReference type="ARBA" id="ARBA00022475"/>
    </source>
</evidence>
<dbReference type="InterPro" id="IPR017452">
    <property type="entry name" value="GPCR_Rhodpsn_7TM"/>
</dbReference>
<dbReference type="AlphaFoldDB" id="A0AAJ7TYU3"/>
<dbReference type="GO" id="GO:0005886">
    <property type="term" value="C:plasma membrane"/>
    <property type="evidence" value="ECO:0007669"/>
    <property type="project" value="UniProtKB-SubCell"/>
</dbReference>
<feature type="transmembrane region" description="Helical" evidence="12">
    <location>
        <begin position="199"/>
        <end position="222"/>
    </location>
</feature>
<evidence type="ECO:0000256" key="9">
    <source>
        <dbReference type="PIRSR" id="PIRSR604061-50"/>
    </source>
</evidence>
<keyword evidence="3 10" id="KW-0812">Transmembrane</keyword>
<keyword evidence="10" id="KW-0675">Receptor</keyword>
<dbReference type="PRINTS" id="PR01523">
    <property type="entry name" value="S1PRECEPTOR"/>
</dbReference>
<sequence length="520" mass="54300">MTDAGPYWDAGLVRVHYNYTGKLGRPASSRGLGAAGALLLTVCGLVVAANSLVLASIASRRRLHTPAFALLANLALCDLLAGATFCANVLLSGGATPRGLTPALWFVREGSVLVALAASVFTLLAIALERHVTMVRLRPSSALPAASGGKATGRPASLVAPAACWTLALLLGALPSMGWNCLGALPSCSAVLPLHARSYLLFCGSLLTVALVAIAGLYARIYCRVRARLTRRATRREVHPRSGLGSDGRGGGGGGGGRGGIGGTAAAAVAAAVREVGGGGVERWRGMLMREGSARASTRSCDAERSSGRRAAARWGAANGQQQQQRHRRSSGLRSLSLLRTVSAVLCVFTACWAPLFVLFVMDAACGSAQRCPLLLKERWFLLPALLQSALNPAVCALGSRELRRALLRLLEATPLLGRRRRHRCWRRWRRCWRRRWWRRRCRCRDDGGEDEGGGGAGGAAAGGDGVGGSSAGDDGGRGPRGRQSGAMYSRSYSDSMSPMGGAGASSPAAGPWRGSASVA</sequence>
<accession>A0AAJ7TYU3</accession>
<feature type="transmembrane region" description="Helical" evidence="12">
    <location>
        <begin position="158"/>
        <end position="179"/>
    </location>
</feature>
<dbReference type="Gene3D" id="1.20.1070.10">
    <property type="entry name" value="Rhodopsin 7-helix transmembrane proteins"/>
    <property type="match status" value="1"/>
</dbReference>
<feature type="region of interest" description="Disordered" evidence="11">
    <location>
        <begin position="234"/>
        <end position="257"/>
    </location>
</feature>
<keyword evidence="2" id="KW-1003">Cell membrane</keyword>
<dbReference type="SUPFAM" id="SSF81321">
    <property type="entry name" value="Family A G protein-coupled receptor-like"/>
    <property type="match status" value="1"/>
</dbReference>
<feature type="transmembrane region" description="Helical" evidence="12">
    <location>
        <begin position="67"/>
        <end position="91"/>
    </location>
</feature>
<comment type="subcellular location">
    <subcellularLocation>
        <location evidence="1">Cell membrane</location>
        <topology evidence="1">Multi-pass membrane protein</topology>
    </subcellularLocation>
</comment>
<protein>
    <submittedName>
        <fullName evidence="15">Sphingosine 1-phosphate receptor 5-like</fullName>
    </submittedName>
</protein>
<keyword evidence="8 10" id="KW-0807">Transducer</keyword>
<feature type="region of interest" description="Disordered" evidence="11">
    <location>
        <begin position="446"/>
        <end position="520"/>
    </location>
</feature>
<dbReference type="RefSeq" id="XP_032826572.1">
    <property type="nucleotide sequence ID" value="XM_032970681.1"/>
</dbReference>
<dbReference type="Proteomes" id="UP001318040">
    <property type="component" value="Chromosome 44"/>
</dbReference>
<dbReference type="Pfam" id="PF00001">
    <property type="entry name" value="7tm_1"/>
    <property type="match status" value="1"/>
</dbReference>
<feature type="transmembrane region" description="Helical" evidence="12">
    <location>
        <begin position="32"/>
        <end position="55"/>
    </location>
</feature>
<evidence type="ECO:0000256" key="3">
    <source>
        <dbReference type="ARBA" id="ARBA00022692"/>
    </source>
</evidence>
<dbReference type="PRINTS" id="PR00237">
    <property type="entry name" value="GPCRRHODOPSN"/>
</dbReference>
<feature type="disulfide bond" evidence="9">
    <location>
        <begin position="181"/>
        <end position="188"/>
    </location>
</feature>
<evidence type="ECO:0000256" key="4">
    <source>
        <dbReference type="ARBA" id="ARBA00022989"/>
    </source>
</evidence>
<dbReference type="PROSITE" id="PS50262">
    <property type="entry name" value="G_PROTEIN_RECEP_F1_2"/>
    <property type="match status" value="1"/>
</dbReference>
<evidence type="ECO:0000313" key="15">
    <source>
        <dbReference type="RefSeq" id="XP_032826572.1"/>
    </source>
</evidence>
<keyword evidence="6 12" id="KW-0472">Membrane</keyword>
<feature type="compositionally biased region" description="Gly residues" evidence="11">
    <location>
        <begin position="454"/>
        <end position="471"/>
    </location>
</feature>
<proteinExistence type="inferred from homology"/>
<feature type="transmembrane region" description="Helical" evidence="12">
    <location>
        <begin position="111"/>
        <end position="128"/>
    </location>
</feature>
<dbReference type="InterPro" id="IPR000276">
    <property type="entry name" value="GPCR_Rhodpsn"/>
</dbReference>
<keyword evidence="5 10" id="KW-0297">G-protein coupled receptor</keyword>
<evidence type="ECO:0000256" key="7">
    <source>
        <dbReference type="ARBA" id="ARBA00023180"/>
    </source>
</evidence>
<gene>
    <name evidence="15" type="primary">LOC116951873</name>
</gene>
<name>A0AAJ7TYU3_PETMA</name>
<evidence type="ECO:0000256" key="8">
    <source>
        <dbReference type="ARBA" id="ARBA00023224"/>
    </source>
</evidence>
<dbReference type="PANTHER" id="PTHR22750">
    <property type="entry name" value="G-PROTEIN COUPLED RECEPTOR"/>
    <property type="match status" value="1"/>
</dbReference>
<organism evidence="14 15">
    <name type="scientific">Petromyzon marinus</name>
    <name type="common">Sea lamprey</name>
    <dbReference type="NCBI Taxonomy" id="7757"/>
    <lineage>
        <taxon>Eukaryota</taxon>
        <taxon>Metazoa</taxon>
        <taxon>Chordata</taxon>
        <taxon>Craniata</taxon>
        <taxon>Vertebrata</taxon>
        <taxon>Cyclostomata</taxon>
        <taxon>Hyperoartia</taxon>
        <taxon>Petromyzontiformes</taxon>
        <taxon>Petromyzontidae</taxon>
        <taxon>Petromyzon</taxon>
    </lineage>
</organism>
<dbReference type="InterPro" id="IPR004061">
    <property type="entry name" value="S1P_rcpt"/>
</dbReference>
<comment type="similarity">
    <text evidence="10">Belongs to the G-protein coupled receptor 1 family.</text>
</comment>
<evidence type="ECO:0000256" key="10">
    <source>
        <dbReference type="RuleBase" id="RU000688"/>
    </source>
</evidence>
<evidence type="ECO:0000259" key="13">
    <source>
        <dbReference type="PROSITE" id="PS50262"/>
    </source>
</evidence>
<dbReference type="PROSITE" id="PS00237">
    <property type="entry name" value="G_PROTEIN_RECEP_F1_1"/>
    <property type="match status" value="1"/>
</dbReference>
<feature type="compositionally biased region" description="Gly residues" evidence="11">
    <location>
        <begin position="245"/>
        <end position="257"/>
    </location>
</feature>
<dbReference type="KEGG" id="pmrn:116951873"/>
<dbReference type="GO" id="GO:0038036">
    <property type="term" value="F:sphingosine-1-phosphate receptor activity"/>
    <property type="evidence" value="ECO:0007669"/>
    <property type="project" value="InterPro"/>
</dbReference>
<evidence type="ECO:0000256" key="12">
    <source>
        <dbReference type="SAM" id="Phobius"/>
    </source>
</evidence>
<feature type="transmembrane region" description="Helical" evidence="12">
    <location>
        <begin position="338"/>
        <end position="360"/>
    </location>
</feature>
<reference evidence="15" key="1">
    <citation type="submission" date="2025-08" db="UniProtKB">
        <authorList>
            <consortium name="RefSeq"/>
        </authorList>
    </citation>
    <scope>IDENTIFICATION</scope>
    <source>
        <tissue evidence="15">Sperm</tissue>
    </source>
</reference>
<keyword evidence="14" id="KW-1185">Reference proteome</keyword>
<evidence type="ECO:0000313" key="14">
    <source>
        <dbReference type="Proteomes" id="UP001318040"/>
    </source>
</evidence>
<feature type="disulfide bond" evidence="9">
    <location>
        <begin position="366"/>
        <end position="372"/>
    </location>
</feature>
<evidence type="ECO:0000256" key="5">
    <source>
        <dbReference type="ARBA" id="ARBA00023040"/>
    </source>
</evidence>